<feature type="domain" description="Ataxin-10" evidence="6">
    <location>
        <begin position="434"/>
        <end position="528"/>
    </location>
</feature>
<dbReference type="GO" id="GO:0031175">
    <property type="term" value="P:neuron projection development"/>
    <property type="evidence" value="ECO:0007669"/>
    <property type="project" value="TreeGrafter"/>
</dbReference>
<dbReference type="AlphaFoldDB" id="A0A2A3ERT5"/>
<dbReference type="PANTHER" id="PTHR13255">
    <property type="entry name" value="ATAXIN-10"/>
    <property type="match status" value="1"/>
</dbReference>
<evidence type="ECO:0000259" key="6">
    <source>
        <dbReference type="Pfam" id="PF09759"/>
    </source>
</evidence>
<evidence type="ECO:0000256" key="3">
    <source>
        <dbReference type="ARBA" id="ARBA00022618"/>
    </source>
</evidence>
<dbReference type="OrthoDB" id="379794at2759"/>
<comment type="similarity">
    <text evidence="1">Belongs to the ataxin-10 family.</text>
</comment>
<evidence type="ECO:0000313" key="8">
    <source>
        <dbReference type="Proteomes" id="UP000242457"/>
    </source>
</evidence>
<evidence type="ECO:0000256" key="4">
    <source>
        <dbReference type="ARBA" id="ARBA00023306"/>
    </source>
</evidence>
<dbReference type="InterPro" id="IPR016024">
    <property type="entry name" value="ARM-type_fold"/>
</dbReference>
<dbReference type="PANTHER" id="PTHR13255:SF0">
    <property type="entry name" value="ATAXIN-10"/>
    <property type="match status" value="1"/>
</dbReference>
<evidence type="ECO:0000313" key="7">
    <source>
        <dbReference type="EMBL" id="PBC34448.1"/>
    </source>
</evidence>
<reference evidence="7 8" key="1">
    <citation type="submission" date="2014-07" db="EMBL/GenBank/DDBJ databases">
        <title>Genomic and transcriptomic analysis on Apis cerana provide comprehensive insights into honey bee biology.</title>
        <authorList>
            <person name="Diao Q."/>
            <person name="Sun L."/>
            <person name="Zheng H."/>
            <person name="Zheng H."/>
            <person name="Xu S."/>
            <person name="Wang S."/>
            <person name="Zeng Z."/>
            <person name="Hu F."/>
            <person name="Su S."/>
            <person name="Wu J."/>
        </authorList>
    </citation>
    <scope>NUCLEOTIDE SEQUENCE [LARGE SCALE GENOMIC DNA]</scope>
    <source>
        <tissue evidence="7">Pupae without intestine</tissue>
    </source>
</reference>
<organism evidence="7 8">
    <name type="scientific">Apis cerana cerana</name>
    <name type="common">Oriental honeybee</name>
    <dbReference type="NCBI Taxonomy" id="94128"/>
    <lineage>
        <taxon>Eukaryota</taxon>
        <taxon>Metazoa</taxon>
        <taxon>Ecdysozoa</taxon>
        <taxon>Arthropoda</taxon>
        <taxon>Hexapoda</taxon>
        <taxon>Insecta</taxon>
        <taxon>Pterygota</taxon>
        <taxon>Neoptera</taxon>
        <taxon>Endopterygota</taxon>
        <taxon>Hymenoptera</taxon>
        <taxon>Apocrita</taxon>
        <taxon>Aculeata</taxon>
        <taxon>Apoidea</taxon>
        <taxon>Anthophila</taxon>
        <taxon>Apidae</taxon>
        <taxon>Apis</taxon>
    </lineage>
</organism>
<dbReference type="InterPro" id="IPR051374">
    <property type="entry name" value="Ataxin-10/CTR86_families"/>
</dbReference>
<protein>
    <recommendedName>
        <fullName evidence="2">Ataxin-10</fullName>
    </recommendedName>
</protein>
<evidence type="ECO:0000256" key="5">
    <source>
        <dbReference type="ARBA" id="ARBA00045173"/>
    </source>
</evidence>
<dbReference type="STRING" id="94128.A0A2A3ERT5"/>
<dbReference type="InterPro" id="IPR011989">
    <property type="entry name" value="ARM-like"/>
</dbReference>
<keyword evidence="8" id="KW-1185">Reference proteome</keyword>
<keyword evidence="4" id="KW-0131">Cell cycle</keyword>
<sequence length="538" mass="62492">MNNRNIYLLPKLNSAFIEENWNELLNLLNPKIFRISESEELIAFSILAKVAEILTTENPVIPNNIKIVCLKCLGNSCVNSYIHKEYISIDIEHGTYSHKLYSILANNENIKEMKISNSYPFNSHFPYEGVIDWTSNFITSHMLDNDLVDEKLEILRLCIQFLCNLFTFASIKNSDHLDQYNIPKYLYDTNLKDIIINITNCEHMSLVRASCAFIHNALKKYEGNTFLEREKKHLCSQLLKPIKQDFESAKEALMLLLLERNILENIYNDMTIENKLYLLEIICNELSNSIHKFKSEYIFTKDTIEFLIERFCKRSDLILKTVDIYLDEMEPIEIVILLDIIGILTSKFCEEYNFLNNYKNLLINCTYLLKSIQMIGKQSDNHFTPLQKLSDVTLAMKLTNNNSEAFSNSIEFKENRSKLNSTKNDFQNHPTFGFKAGLIRIIGNISYKNKEYQDLLREMDVIPLLLDCCNIDARNPLIMQWTILALRNLCEDNPSNQEIIRNSSRIGVVENSVLQEMGVTLHEDEEGKKIGIVPLPRE</sequence>
<dbReference type="EMBL" id="KZ288191">
    <property type="protein sequence ID" value="PBC34448.1"/>
    <property type="molecule type" value="Genomic_DNA"/>
</dbReference>
<name>A0A2A3ERT5_APICC</name>
<accession>A0A2A3ERT5</accession>
<keyword evidence="3" id="KW-0132">Cell division</keyword>
<dbReference type="InterPro" id="IPR019156">
    <property type="entry name" value="Ataxin-10_domain"/>
</dbReference>
<dbReference type="GO" id="GO:0005829">
    <property type="term" value="C:cytosol"/>
    <property type="evidence" value="ECO:0007669"/>
    <property type="project" value="TreeGrafter"/>
</dbReference>
<gene>
    <name evidence="7" type="ORF">APICC_06112</name>
</gene>
<evidence type="ECO:0000256" key="1">
    <source>
        <dbReference type="ARBA" id="ARBA00008384"/>
    </source>
</evidence>
<dbReference type="Gene3D" id="1.25.10.10">
    <property type="entry name" value="Leucine-rich Repeat Variant"/>
    <property type="match status" value="1"/>
</dbReference>
<dbReference type="SUPFAM" id="SSF48371">
    <property type="entry name" value="ARM repeat"/>
    <property type="match status" value="2"/>
</dbReference>
<comment type="function">
    <text evidence="5">May play a role in the regulation of cytokinesis. May play a role in signaling by stimulating protein glycosylation. Induces neuritogenesis by activating the Ras-MAP kinase pathway and is necessary for the survival of cerebellar neurons. Does not appear to play a major role in ciliogenesis.</text>
</comment>
<evidence type="ECO:0000256" key="2">
    <source>
        <dbReference type="ARBA" id="ARBA00018804"/>
    </source>
</evidence>
<dbReference type="GO" id="GO:0051301">
    <property type="term" value="P:cell division"/>
    <property type="evidence" value="ECO:0007669"/>
    <property type="project" value="UniProtKB-KW"/>
</dbReference>
<proteinExistence type="inferred from homology"/>
<dbReference type="Pfam" id="PF09759">
    <property type="entry name" value="Atx10homo_assoc"/>
    <property type="match status" value="1"/>
</dbReference>
<dbReference type="Proteomes" id="UP000242457">
    <property type="component" value="Unassembled WGS sequence"/>
</dbReference>